<dbReference type="Proteomes" id="UP000489600">
    <property type="component" value="Unassembled WGS sequence"/>
</dbReference>
<name>A0A565BVS2_9BRAS</name>
<comment type="caution">
    <text evidence="1">The sequence shown here is derived from an EMBL/GenBank/DDBJ whole genome shotgun (WGS) entry which is preliminary data.</text>
</comment>
<gene>
    <name evidence="1" type="ORF">ANE_LOCUS15874</name>
</gene>
<keyword evidence="2" id="KW-1185">Reference proteome</keyword>
<dbReference type="EMBL" id="CABITT030000005">
    <property type="protein sequence ID" value="VVB05430.1"/>
    <property type="molecule type" value="Genomic_DNA"/>
</dbReference>
<dbReference type="AlphaFoldDB" id="A0A565BVS2"/>
<protein>
    <submittedName>
        <fullName evidence="1">Uncharacterized protein</fullName>
    </submittedName>
</protein>
<sequence length="55" mass="6451">MSRHAWVPKRWLTYKTRRNNNKDMSEYGPIRVLDVNSNLKFVRSLGNGIVTNDSD</sequence>
<evidence type="ECO:0000313" key="2">
    <source>
        <dbReference type="Proteomes" id="UP000489600"/>
    </source>
</evidence>
<reference evidence="1" key="1">
    <citation type="submission" date="2019-07" db="EMBL/GenBank/DDBJ databases">
        <authorList>
            <person name="Dittberner H."/>
        </authorList>
    </citation>
    <scope>NUCLEOTIDE SEQUENCE [LARGE SCALE GENOMIC DNA]</scope>
</reference>
<organism evidence="1 2">
    <name type="scientific">Arabis nemorensis</name>
    <dbReference type="NCBI Taxonomy" id="586526"/>
    <lineage>
        <taxon>Eukaryota</taxon>
        <taxon>Viridiplantae</taxon>
        <taxon>Streptophyta</taxon>
        <taxon>Embryophyta</taxon>
        <taxon>Tracheophyta</taxon>
        <taxon>Spermatophyta</taxon>
        <taxon>Magnoliopsida</taxon>
        <taxon>eudicotyledons</taxon>
        <taxon>Gunneridae</taxon>
        <taxon>Pentapetalae</taxon>
        <taxon>rosids</taxon>
        <taxon>malvids</taxon>
        <taxon>Brassicales</taxon>
        <taxon>Brassicaceae</taxon>
        <taxon>Arabideae</taxon>
        <taxon>Arabis</taxon>
    </lineage>
</organism>
<proteinExistence type="predicted"/>
<evidence type="ECO:0000313" key="1">
    <source>
        <dbReference type="EMBL" id="VVB05430.1"/>
    </source>
</evidence>
<accession>A0A565BVS2</accession>